<dbReference type="EMBL" id="BAABGJ010000010">
    <property type="protein sequence ID" value="GAA4335968.1"/>
    <property type="molecule type" value="Genomic_DNA"/>
</dbReference>
<gene>
    <name evidence="8" type="ORF">GCM10023165_12750</name>
</gene>
<comment type="subcellular location">
    <subcellularLocation>
        <location evidence="1">Membrane</location>
        <topology evidence="1">Multi-pass membrane protein</topology>
    </subcellularLocation>
</comment>
<keyword evidence="9" id="KW-1185">Reference proteome</keyword>
<feature type="domain" description="GtrA/DPMS transmembrane" evidence="7">
    <location>
        <begin position="10"/>
        <end position="126"/>
    </location>
</feature>
<evidence type="ECO:0000256" key="2">
    <source>
        <dbReference type="ARBA" id="ARBA00009399"/>
    </source>
</evidence>
<evidence type="ECO:0000256" key="1">
    <source>
        <dbReference type="ARBA" id="ARBA00004141"/>
    </source>
</evidence>
<dbReference type="RefSeq" id="WP_345536649.1">
    <property type="nucleotide sequence ID" value="NZ_BAABGJ010000010.1"/>
</dbReference>
<comment type="caution">
    <text evidence="8">The sequence shown here is derived from an EMBL/GenBank/DDBJ whole genome shotgun (WGS) entry which is preliminary data.</text>
</comment>
<feature type="transmembrane region" description="Helical" evidence="6">
    <location>
        <begin position="7"/>
        <end position="29"/>
    </location>
</feature>
<name>A0ABP8H8U4_9BURK</name>
<dbReference type="PANTHER" id="PTHR38459">
    <property type="entry name" value="PROPHAGE BACTOPRENOL-LINKED GLUCOSE TRANSLOCASE HOMOLOG"/>
    <property type="match status" value="1"/>
</dbReference>
<feature type="transmembrane region" description="Helical" evidence="6">
    <location>
        <begin position="72"/>
        <end position="91"/>
    </location>
</feature>
<evidence type="ECO:0000256" key="4">
    <source>
        <dbReference type="ARBA" id="ARBA00022989"/>
    </source>
</evidence>
<dbReference type="InterPro" id="IPR007267">
    <property type="entry name" value="GtrA_DPMS_TM"/>
</dbReference>
<evidence type="ECO:0000256" key="6">
    <source>
        <dbReference type="SAM" id="Phobius"/>
    </source>
</evidence>
<sequence>MHIGREFLLFALAGAIGFIVDVSVLYLAAPWLGWYAARVLSFLAAATATWLLNRRYAFAGRRSGASLAREYLGYLVTMLGGAVVNYGVYVLTLHALQGPWVPALGVALGSGAGMVLNFLSARYLVFRSRRGH</sequence>
<accession>A0ABP8H8U4</accession>
<dbReference type="Proteomes" id="UP001500975">
    <property type="component" value="Unassembled WGS sequence"/>
</dbReference>
<evidence type="ECO:0000313" key="8">
    <source>
        <dbReference type="EMBL" id="GAA4335968.1"/>
    </source>
</evidence>
<feature type="transmembrane region" description="Helical" evidence="6">
    <location>
        <begin position="35"/>
        <end position="52"/>
    </location>
</feature>
<keyword evidence="5 6" id="KW-0472">Membrane</keyword>
<keyword evidence="3 6" id="KW-0812">Transmembrane</keyword>
<evidence type="ECO:0000313" key="9">
    <source>
        <dbReference type="Proteomes" id="UP001500975"/>
    </source>
</evidence>
<reference evidence="9" key="1">
    <citation type="journal article" date="2019" name="Int. J. Syst. Evol. Microbiol.">
        <title>The Global Catalogue of Microorganisms (GCM) 10K type strain sequencing project: providing services to taxonomists for standard genome sequencing and annotation.</title>
        <authorList>
            <consortium name="The Broad Institute Genomics Platform"/>
            <consortium name="The Broad Institute Genome Sequencing Center for Infectious Disease"/>
            <person name="Wu L."/>
            <person name="Ma J."/>
        </authorList>
    </citation>
    <scope>NUCLEOTIDE SEQUENCE [LARGE SCALE GENOMIC DNA]</scope>
    <source>
        <strain evidence="9">JCM 17804</strain>
    </source>
</reference>
<dbReference type="Pfam" id="PF04138">
    <property type="entry name" value="GtrA_DPMS_TM"/>
    <property type="match status" value="1"/>
</dbReference>
<organism evidence="8 9">
    <name type="scientific">Variovorax defluvii</name>
    <dbReference type="NCBI Taxonomy" id="913761"/>
    <lineage>
        <taxon>Bacteria</taxon>
        <taxon>Pseudomonadati</taxon>
        <taxon>Pseudomonadota</taxon>
        <taxon>Betaproteobacteria</taxon>
        <taxon>Burkholderiales</taxon>
        <taxon>Comamonadaceae</taxon>
        <taxon>Variovorax</taxon>
    </lineage>
</organism>
<evidence type="ECO:0000259" key="7">
    <source>
        <dbReference type="Pfam" id="PF04138"/>
    </source>
</evidence>
<proteinExistence type="inferred from homology"/>
<protein>
    <recommendedName>
        <fullName evidence="7">GtrA/DPMS transmembrane domain-containing protein</fullName>
    </recommendedName>
</protein>
<feature type="transmembrane region" description="Helical" evidence="6">
    <location>
        <begin position="103"/>
        <end position="125"/>
    </location>
</feature>
<keyword evidence="4 6" id="KW-1133">Transmembrane helix</keyword>
<dbReference type="InterPro" id="IPR051401">
    <property type="entry name" value="GtrA_CellWall_Glycosyl"/>
</dbReference>
<evidence type="ECO:0000256" key="3">
    <source>
        <dbReference type="ARBA" id="ARBA00022692"/>
    </source>
</evidence>
<dbReference type="PANTHER" id="PTHR38459:SF1">
    <property type="entry name" value="PROPHAGE BACTOPRENOL-LINKED GLUCOSE TRANSLOCASE HOMOLOG"/>
    <property type="match status" value="1"/>
</dbReference>
<comment type="similarity">
    <text evidence="2">Belongs to the GtrA family.</text>
</comment>
<evidence type="ECO:0000256" key="5">
    <source>
        <dbReference type="ARBA" id="ARBA00023136"/>
    </source>
</evidence>